<dbReference type="RefSeq" id="WP_133773720.1">
    <property type="nucleotide sequence ID" value="NZ_SNZR01000016.1"/>
</dbReference>
<keyword evidence="4" id="KW-1185">Reference proteome</keyword>
<comment type="caution">
    <text evidence="3">The sequence shown here is derived from an EMBL/GenBank/DDBJ whole genome shotgun (WGS) entry which is preliminary data.</text>
</comment>
<dbReference type="InterPro" id="IPR036249">
    <property type="entry name" value="Thioredoxin-like_sf"/>
</dbReference>
<evidence type="ECO:0000259" key="1">
    <source>
        <dbReference type="PROSITE" id="PS50404"/>
    </source>
</evidence>
<organism evidence="3 4">
    <name type="scientific">Enterovirga rhinocerotis</name>
    <dbReference type="NCBI Taxonomy" id="1339210"/>
    <lineage>
        <taxon>Bacteria</taxon>
        <taxon>Pseudomonadati</taxon>
        <taxon>Pseudomonadota</taxon>
        <taxon>Alphaproteobacteria</taxon>
        <taxon>Hyphomicrobiales</taxon>
        <taxon>Methylobacteriaceae</taxon>
        <taxon>Enterovirga</taxon>
    </lineage>
</organism>
<feature type="domain" description="GST N-terminal" evidence="1">
    <location>
        <begin position="1"/>
        <end position="80"/>
    </location>
</feature>
<dbReference type="InterPro" id="IPR004045">
    <property type="entry name" value="Glutathione_S-Trfase_N"/>
</dbReference>
<dbReference type="CDD" id="cd03057">
    <property type="entry name" value="GST_N_Beta"/>
    <property type="match status" value="1"/>
</dbReference>
<dbReference type="EMBL" id="SNZR01000016">
    <property type="protein sequence ID" value="TDR87094.1"/>
    <property type="molecule type" value="Genomic_DNA"/>
</dbReference>
<dbReference type="SFLD" id="SFLDS00019">
    <property type="entry name" value="Glutathione_Transferase_(cytos"/>
    <property type="match status" value="1"/>
</dbReference>
<gene>
    <name evidence="3" type="ORF">EV668_4173</name>
</gene>
<reference evidence="3 4" key="1">
    <citation type="submission" date="2019-03" db="EMBL/GenBank/DDBJ databases">
        <title>Genomic Encyclopedia of Type Strains, Phase IV (KMG-IV): sequencing the most valuable type-strain genomes for metagenomic binning, comparative biology and taxonomic classification.</title>
        <authorList>
            <person name="Goeker M."/>
        </authorList>
    </citation>
    <scope>NUCLEOTIDE SEQUENCE [LARGE SCALE GENOMIC DNA]</scope>
    <source>
        <strain evidence="3 4">DSM 25903</strain>
    </source>
</reference>
<dbReference type="OrthoDB" id="7583243at2"/>
<dbReference type="CDD" id="cd03188">
    <property type="entry name" value="GST_C_Beta"/>
    <property type="match status" value="1"/>
</dbReference>
<feature type="domain" description="GST C-terminal" evidence="2">
    <location>
        <begin position="85"/>
        <end position="206"/>
    </location>
</feature>
<dbReference type="PANTHER" id="PTHR44051">
    <property type="entry name" value="GLUTATHIONE S-TRANSFERASE-RELATED"/>
    <property type="match status" value="1"/>
</dbReference>
<sequence length="206" mass="22259">MKLYYAPGACSIGIHALVEEIGKPYEGVRLSIPSGDTRADSFTSVNPKGKVPTLVRDDGSVLTEFPAIAVWLARNSPEKGLLPSDADGEARVLEAMDYVVSTIHMQGFSRMLRPGNFAPSEADHETVKARGREIFEGGLKTMDKALAGKDWIAGPLSVADFALFYVEFWATARMAITLPPNCAAHFDRMKARPGVQKTLADEGFGG</sequence>
<dbReference type="SUPFAM" id="SSF47616">
    <property type="entry name" value="GST C-terminal domain-like"/>
    <property type="match status" value="1"/>
</dbReference>
<dbReference type="Proteomes" id="UP000295122">
    <property type="component" value="Unassembled WGS sequence"/>
</dbReference>
<name>A0A4R7BNK4_9HYPH</name>
<dbReference type="PROSITE" id="PS50404">
    <property type="entry name" value="GST_NTER"/>
    <property type="match status" value="1"/>
</dbReference>
<dbReference type="PANTHER" id="PTHR44051:SF8">
    <property type="entry name" value="GLUTATHIONE S-TRANSFERASE GSTA"/>
    <property type="match status" value="1"/>
</dbReference>
<evidence type="ECO:0000313" key="3">
    <source>
        <dbReference type="EMBL" id="TDR87094.1"/>
    </source>
</evidence>
<dbReference type="Gene3D" id="3.40.30.10">
    <property type="entry name" value="Glutaredoxin"/>
    <property type="match status" value="1"/>
</dbReference>
<evidence type="ECO:0000313" key="4">
    <source>
        <dbReference type="Proteomes" id="UP000295122"/>
    </source>
</evidence>
<dbReference type="InterPro" id="IPR040079">
    <property type="entry name" value="Glutathione_S-Trfase"/>
</dbReference>
<protein>
    <submittedName>
        <fullName evidence="3">Glutathione S-transferase</fullName>
    </submittedName>
</protein>
<evidence type="ECO:0000259" key="2">
    <source>
        <dbReference type="PROSITE" id="PS50405"/>
    </source>
</evidence>
<proteinExistence type="predicted"/>
<dbReference type="InterPro" id="IPR010987">
    <property type="entry name" value="Glutathione-S-Trfase_C-like"/>
</dbReference>
<dbReference type="GO" id="GO:0016740">
    <property type="term" value="F:transferase activity"/>
    <property type="evidence" value="ECO:0007669"/>
    <property type="project" value="UniProtKB-KW"/>
</dbReference>
<dbReference type="InterPro" id="IPR036282">
    <property type="entry name" value="Glutathione-S-Trfase_C_sf"/>
</dbReference>
<dbReference type="Pfam" id="PF13410">
    <property type="entry name" value="GST_C_2"/>
    <property type="match status" value="1"/>
</dbReference>
<dbReference type="SFLD" id="SFLDG01150">
    <property type="entry name" value="Main.1:_Beta-like"/>
    <property type="match status" value="1"/>
</dbReference>
<dbReference type="AlphaFoldDB" id="A0A4R7BNK4"/>
<accession>A0A4R7BNK4</accession>
<dbReference type="SUPFAM" id="SSF52833">
    <property type="entry name" value="Thioredoxin-like"/>
    <property type="match status" value="1"/>
</dbReference>
<dbReference type="Pfam" id="PF13409">
    <property type="entry name" value="GST_N_2"/>
    <property type="match status" value="1"/>
</dbReference>
<dbReference type="SFLD" id="SFLDG00358">
    <property type="entry name" value="Main_(cytGST)"/>
    <property type="match status" value="1"/>
</dbReference>
<keyword evidence="3" id="KW-0808">Transferase</keyword>
<dbReference type="PROSITE" id="PS50405">
    <property type="entry name" value="GST_CTER"/>
    <property type="match status" value="1"/>
</dbReference>
<dbReference type="Gene3D" id="1.20.1050.10">
    <property type="match status" value="1"/>
</dbReference>